<evidence type="ECO:0000256" key="4">
    <source>
        <dbReference type="ARBA" id="ARBA00023186"/>
    </source>
</evidence>
<reference evidence="8" key="1">
    <citation type="submission" date="2016-04" db="EMBL/GenBank/DDBJ databases">
        <authorList>
            <person name="Evans L.H."/>
            <person name="Alamgir A."/>
            <person name="Owens N."/>
            <person name="Weber N.D."/>
            <person name="Virtaneva K."/>
            <person name="Barbian K."/>
            <person name="Babar A."/>
            <person name="Rosenke K."/>
        </authorList>
    </citation>
    <scope>NUCLEOTIDE SEQUENCE</scope>
    <source>
        <strain evidence="8">86</strain>
    </source>
</reference>
<comment type="subcellular location">
    <subcellularLocation>
        <location evidence="5">Cytoplasm</location>
    </subcellularLocation>
</comment>
<comment type="function">
    <text evidence="5">An accessory protein needed during the final step in the assembly of 30S ribosomal subunit, possibly for assembly of the head region. Essential for efficient processing of 16S rRNA. May be needed both before and after RbfA during the maturation of 16S rRNA. It has affinity for free ribosomal 30S subunits but not for 70S ribosomes.</text>
</comment>
<dbReference type="SUPFAM" id="SSF50447">
    <property type="entry name" value="Translation proteins"/>
    <property type="match status" value="1"/>
</dbReference>
<dbReference type="InterPro" id="IPR011033">
    <property type="entry name" value="PRC_barrel-like_sf"/>
</dbReference>
<comment type="similarity">
    <text evidence="5">Belongs to the RimM family.</text>
</comment>
<dbReference type="PANTHER" id="PTHR33692">
    <property type="entry name" value="RIBOSOME MATURATION FACTOR RIMM"/>
    <property type="match status" value="1"/>
</dbReference>
<dbReference type="NCBIfam" id="TIGR02273">
    <property type="entry name" value="16S_RimM"/>
    <property type="match status" value="1"/>
</dbReference>
<dbReference type="GO" id="GO:0005737">
    <property type="term" value="C:cytoplasm"/>
    <property type="evidence" value="ECO:0007669"/>
    <property type="project" value="UniProtKB-SubCell"/>
</dbReference>
<comment type="domain">
    <text evidence="5">The PRC barrel domain binds ribosomal protein uS19.</text>
</comment>
<dbReference type="Gene3D" id="2.40.30.60">
    <property type="entry name" value="RimM"/>
    <property type="match status" value="1"/>
</dbReference>
<dbReference type="GO" id="GO:0006364">
    <property type="term" value="P:rRNA processing"/>
    <property type="evidence" value="ECO:0007669"/>
    <property type="project" value="UniProtKB-UniRule"/>
</dbReference>
<dbReference type="AlphaFoldDB" id="A0A212JWT9"/>
<dbReference type="InterPro" id="IPR002676">
    <property type="entry name" value="RimM_N"/>
</dbReference>
<sequence length="170" mass="18705">MEALMKKFLEAGEIVNTHGVQGEVKINSWCDSPEFLCQFKILYIDGMPVKVLSARPHKNSVLARLEGLDDVNAAMRLKGKRVEIDRTGIELPEGRHFLADLIGLEVRDAESGAVLGKIAEVLTPPAHEVYVVKGGTRAYMIPAVDAFLKETNVEGGYIRVQLIEGMESDV</sequence>
<dbReference type="GO" id="GO:0005840">
    <property type="term" value="C:ribosome"/>
    <property type="evidence" value="ECO:0007669"/>
    <property type="project" value="InterPro"/>
</dbReference>
<evidence type="ECO:0000259" key="7">
    <source>
        <dbReference type="Pfam" id="PF24986"/>
    </source>
</evidence>
<dbReference type="GO" id="GO:0042274">
    <property type="term" value="P:ribosomal small subunit biogenesis"/>
    <property type="evidence" value="ECO:0007669"/>
    <property type="project" value="UniProtKB-UniRule"/>
</dbReference>
<proteinExistence type="inferred from homology"/>
<keyword evidence="1 5" id="KW-0963">Cytoplasm</keyword>
<dbReference type="EMBL" id="FLUN01000001">
    <property type="protein sequence ID" value="SBW03877.1"/>
    <property type="molecule type" value="Genomic_DNA"/>
</dbReference>
<dbReference type="GO" id="GO:0043022">
    <property type="term" value="F:ribosome binding"/>
    <property type="evidence" value="ECO:0007669"/>
    <property type="project" value="InterPro"/>
</dbReference>
<dbReference type="InterPro" id="IPR009000">
    <property type="entry name" value="Transl_B-barrel_sf"/>
</dbReference>
<protein>
    <recommendedName>
        <fullName evidence="5">Ribosome maturation factor RimM</fullName>
    </recommendedName>
</protein>
<comment type="subunit">
    <text evidence="5">Binds ribosomal protein uS19.</text>
</comment>
<organism evidence="8">
    <name type="scientific">uncultured Eubacteriales bacterium</name>
    <dbReference type="NCBI Taxonomy" id="172733"/>
    <lineage>
        <taxon>Bacteria</taxon>
        <taxon>Bacillati</taxon>
        <taxon>Bacillota</taxon>
        <taxon>Clostridia</taxon>
        <taxon>Eubacteriales</taxon>
        <taxon>environmental samples</taxon>
    </lineage>
</organism>
<evidence type="ECO:0000313" key="8">
    <source>
        <dbReference type="EMBL" id="SBW03877.1"/>
    </source>
</evidence>
<dbReference type="Pfam" id="PF01782">
    <property type="entry name" value="RimM"/>
    <property type="match status" value="1"/>
</dbReference>
<name>A0A212JWT9_9FIRM</name>
<accession>A0A212JWT9</accession>
<keyword evidence="2 5" id="KW-0690">Ribosome biogenesis</keyword>
<keyword evidence="3 5" id="KW-0698">rRNA processing</keyword>
<keyword evidence="4 5" id="KW-0143">Chaperone</keyword>
<dbReference type="SUPFAM" id="SSF50346">
    <property type="entry name" value="PRC-barrel domain"/>
    <property type="match status" value="1"/>
</dbReference>
<dbReference type="HAMAP" id="MF_00014">
    <property type="entry name" value="Ribosome_mat_RimM"/>
    <property type="match status" value="1"/>
</dbReference>
<evidence type="ECO:0000256" key="5">
    <source>
        <dbReference type="HAMAP-Rule" id="MF_00014"/>
    </source>
</evidence>
<evidence type="ECO:0000256" key="2">
    <source>
        <dbReference type="ARBA" id="ARBA00022517"/>
    </source>
</evidence>
<dbReference type="PANTHER" id="PTHR33692:SF1">
    <property type="entry name" value="RIBOSOME MATURATION FACTOR RIMM"/>
    <property type="match status" value="1"/>
</dbReference>
<dbReference type="InterPro" id="IPR036976">
    <property type="entry name" value="RimM_N_sf"/>
</dbReference>
<dbReference type="Gene3D" id="2.30.30.240">
    <property type="entry name" value="PRC-barrel domain"/>
    <property type="match status" value="1"/>
</dbReference>
<dbReference type="Pfam" id="PF24986">
    <property type="entry name" value="PRC_RimM"/>
    <property type="match status" value="1"/>
</dbReference>
<dbReference type="InterPro" id="IPR011961">
    <property type="entry name" value="RimM"/>
</dbReference>
<evidence type="ECO:0000256" key="3">
    <source>
        <dbReference type="ARBA" id="ARBA00022552"/>
    </source>
</evidence>
<evidence type="ECO:0000259" key="6">
    <source>
        <dbReference type="Pfam" id="PF01782"/>
    </source>
</evidence>
<dbReference type="InterPro" id="IPR056792">
    <property type="entry name" value="PRC_RimM"/>
</dbReference>
<feature type="domain" description="Ribosome maturation factor RimM PRC barrel" evidence="7">
    <location>
        <begin position="100"/>
        <end position="165"/>
    </location>
</feature>
<feature type="domain" description="RimM N-terminal" evidence="6">
    <location>
        <begin position="11"/>
        <end position="86"/>
    </location>
</feature>
<evidence type="ECO:0000256" key="1">
    <source>
        <dbReference type="ARBA" id="ARBA00022490"/>
    </source>
</evidence>
<gene>
    <name evidence="5 8" type="primary">rimM</name>
    <name evidence="8" type="ORF">KL86CLO1_11835</name>
</gene>